<dbReference type="PRINTS" id="PR00691">
    <property type="entry name" value="ADHESINB"/>
</dbReference>
<dbReference type="Gene3D" id="3.40.50.1980">
    <property type="entry name" value="Nitrogenase molybdenum iron protein domain"/>
    <property type="match status" value="2"/>
</dbReference>
<dbReference type="GO" id="GO:0030001">
    <property type="term" value="P:metal ion transport"/>
    <property type="evidence" value="ECO:0007669"/>
    <property type="project" value="InterPro"/>
</dbReference>
<feature type="signal peptide" evidence="7">
    <location>
        <begin position="1"/>
        <end position="20"/>
    </location>
</feature>
<dbReference type="InterPro" id="IPR006127">
    <property type="entry name" value="ZnuA-like"/>
</dbReference>
<evidence type="ECO:0000313" key="9">
    <source>
        <dbReference type="Proteomes" id="UP001196068"/>
    </source>
</evidence>
<protein>
    <submittedName>
        <fullName evidence="8">Zinc ABC transporter solute-binding protein</fullName>
    </submittedName>
</protein>
<evidence type="ECO:0000256" key="6">
    <source>
        <dbReference type="RuleBase" id="RU003512"/>
    </source>
</evidence>
<keyword evidence="5 7" id="KW-0732">Signal</keyword>
<gene>
    <name evidence="8" type="ORF">GXW79_10700</name>
</gene>
<evidence type="ECO:0000256" key="1">
    <source>
        <dbReference type="ARBA" id="ARBA00004196"/>
    </source>
</evidence>
<evidence type="ECO:0000256" key="4">
    <source>
        <dbReference type="ARBA" id="ARBA00022723"/>
    </source>
</evidence>
<dbReference type="AlphaFoldDB" id="A0AAF1JWV0"/>
<dbReference type="GO" id="GO:0007155">
    <property type="term" value="P:cell adhesion"/>
    <property type="evidence" value="ECO:0007669"/>
    <property type="project" value="InterPro"/>
</dbReference>
<evidence type="ECO:0000313" key="8">
    <source>
        <dbReference type="EMBL" id="MBR0655549.1"/>
    </source>
</evidence>
<evidence type="ECO:0000256" key="5">
    <source>
        <dbReference type="ARBA" id="ARBA00022729"/>
    </source>
</evidence>
<dbReference type="InterPro" id="IPR050492">
    <property type="entry name" value="Bact_metal-bind_prot9"/>
</dbReference>
<comment type="caution">
    <text evidence="8">The sequence shown here is derived from an EMBL/GenBank/DDBJ whole genome shotgun (WGS) entry which is preliminary data.</text>
</comment>
<keyword evidence="3 6" id="KW-0813">Transport</keyword>
<dbReference type="InterPro" id="IPR006128">
    <property type="entry name" value="Lipoprotein_PsaA-like"/>
</dbReference>
<dbReference type="EMBL" id="JAAEDH010000010">
    <property type="protein sequence ID" value="MBR0655549.1"/>
    <property type="molecule type" value="Genomic_DNA"/>
</dbReference>
<evidence type="ECO:0000256" key="7">
    <source>
        <dbReference type="SAM" id="SignalP"/>
    </source>
</evidence>
<dbReference type="RefSeq" id="WP_211874381.1">
    <property type="nucleotide sequence ID" value="NZ_JAAEDH010000010.1"/>
</dbReference>
<dbReference type="SUPFAM" id="SSF53807">
    <property type="entry name" value="Helical backbone' metal receptor"/>
    <property type="match status" value="1"/>
</dbReference>
<reference evidence="8" key="1">
    <citation type="submission" date="2020-01" db="EMBL/GenBank/DDBJ databases">
        <authorList>
            <person name="Rat A."/>
        </authorList>
    </citation>
    <scope>NUCLEOTIDE SEQUENCE</scope>
    <source>
        <strain evidence="8">LMG 28251</strain>
    </source>
</reference>
<accession>A0AAF1JWV0</accession>
<comment type="similarity">
    <text evidence="2 6">Belongs to the bacterial solute-binding protein 9 family.</text>
</comment>
<proteinExistence type="inferred from homology"/>
<dbReference type="PANTHER" id="PTHR42953:SF1">
    <property type="entry name" value="METAL-BINDING PROTEIN HI_0362-RELATED"/>
    <property type="match status" value="1"/>
</dbReference>
<keyword evidence="4" id="KW-0479">Metal-binding</keyword>
<keyword evidence="9" id="KW-1185">Reference proteome</keyword>
<feature type="chain" id="PRO_5041902393" evidence="7">
    <location>
        <begin position="21"/>
        <end position="303"/>
    </location>
</feature>
<dbReference type="Proteomes" id="UP001196068">
    <property type="component" value="Unassembled WGS sequence"/>
</dbReference>
<sequence>MHRRALLATPFLATIRPARAQAPLAVAASFSILADMARQIGGARVTVTAIVGSDVDSHGFQARPSDAASVRNAALVLRNGLNFEPWLDRLLGASTPRGRVVTATERMALRGMGAPVPADRTGPRRPPDPHGWQDLGRAALYVSNIEAGLIAADPAGAETYRDNARAYRARLAVLDAWVRAEIASVPEARRKIITGHDAFGYFAEAYGVTFLAPQGMAPQGEPTAAAIGALVRQARAERISAIFLENATSPAILERLAQEAGMQVRGRLYADALSVATGPAPTYEAMMRHNVTLMVPAMRGNAA</sequence>
<evidence type="ECO:0000256" key="3">
    <source>
        <dbReference type="ARBA" id="ARBA00022448"/>
    </source>
</evidence>
<evidence type="ECO:0000256" key="2">
    <source>
        <dbReference type="ARBA" id="ARBA00011028"/>
    </source>
</evidence>
<dbReference type="PANTHER" id="PTHR42953">
    <property type="entry name" value="HIGH-AFFINITY ZINC UPTAKE SYSTEM PROTEIN ZNUA-RELATED"/>
    <property type="match status" value="1"/>
</dbReference>
<comment type="subcellular location">
    <subcellularLocation>
        <location evidence="1">Cell envelope</location>
    </subcellularLocation>
</comment>
<organism evidence="8 9">
    <name type="scientific">Plastoroseomonas arctica</name>
    <dbReference type="NCBI Taxonomy" id="1509237"/>
    <lineage>
        <taxon>Bacteria</taxon>
        <taxon>Pseudomonadati</taxon>
        <taxon>Pseudomonadota</taxon>
        <taxon>Alphaproteobacteria</taxon>
        <taxon>Acetobacterales</taxon>
        <taxon>Acetobacteraceae</taxon>
        <taxon>Plastoroseomonas</taxon>
    </lineage>
</organism>
<name>A0AAF1JWV0_9PROT</name>
<dbReference type="PRINTS" id="PR00690">
    <property type="entry name" value="ADHESNFAMILY"/>
</dbReference>
<dbReference type="GO" id="GO:0046872">
    <property type="term" value="F:metal ion binding"/>
    <property type="evidence" value="ECO:0007669"/>
    <property type="project" value="UniProtKB-KW"/>
</dbReference>
<dbReference type="GO" id="GO:0030313">
    <property type="term" value="C:cell envelope"/>
    <property type="evidence" value="ECO:0007669"/>
    <property type="project" value="UniProtKB-SubCell"/>
</dbReference>
<dbReference type="InterPro" id="IPR006129">
    <property type="entry name" value="AdhesinB"/>
</dbReference>
<reference evidence="8" key="2">
    <citation type="journal article" date="2021" name="Syst. Appl. Microbiol.">
        <title>Roseomonas hellenica sp. nov., isolated from roots of wild-growing Alkanna tinctoria.</title>
        <authorList>
            <person name="Rat A."/>
            <person name="Naranjo H.D."/>
            <person name="Lebbe L."/>
            <person name="Cnockaert M."/>
            <person name="Krigas N."/>
            <person name="Grigoriadou K."/>
            <person name="Maloupa E."/>
            <person name="Willems A."/>
        </authorList>
    </citation>
    <scope>NUCLEOTIDE SEQUENCE</scope>
    <source>
        <strain evidence="8">LMG 28251</strain>
    </source>
</reference>
<dbReference type="Pfam" id="PF01297">
    <property type="entry name" value="ZnuA"/>
    <property type="match status" value="1"/>
</dbReference>